<gene>
    <name evidence="2" type="ORF">DB32_001439</name>
</gene>
<reference evidence="2 3" key="1">
    <citation type="submission" date="2015-03" db="EMBL/GenBank/DDBJ databases">
        <title>Genome assembly of Sandaracinus amylolyticus DSM 53668.</title>
        <authorList>
            <person name="Sharma G."/>
            <person name="Subramanian S."/>
        </authorList>
    </citation>
    <scope>NUCLEOTIDE SEQUENCE [LARGE SCALE GENOMIC DNA]</scope>
    <source>
        <strain evidence="2 3">DSM 53668</strain>
    </source>
</reference>
<dbReference type="AlphaFoldDB" id="A0A0F6W0R0"/>
<dbReference type="EMBL" id="CP011125">
    <property type="protein sequence ID" value="AKF04290.1"/>
    <property type="molecule type" value="Genomic_DNA"/>
</dbReference>
<name>A0A0F6W0R0_9BACT</name>
<evidence type="ECO:0000256" key="1">
    <source>
        <dbReference type="SAM" id="MobiDB-lite"/>
    </source>
</evidence>
<protein>
    <submittedName>
        <fullName evidence="2">Uncharacterized protein</fullName>
    </submittedName>
</protein>
<dbReference type="Proteomes" id="UP000034883">
    <property type="component" value="Chromosome"/>
</dbReference>
<feature type="region of interest" description="Disordered" evidence="1">
    <location>
        <begin position="46"/>
        <end position="80"/>
    </location>
</feature>
<keyword evidence="3" id="KW-1185">Reference proteome</keyword>
<evidence type="ECO:0000313" key="3">
    <source>
        <dbReference type="Proteomes" id="UP000034883"/>
    </source>
</evidence>
<evidence type="ECO:0000313" key="2">
    <source>
        <dbReference type="EMBL" id="AKF04290.1"/>
    </source>
</evidence>
<dbReference type="KEGG" id="samy:DB32_001439"/>
<accession>A0A0F6W0R0</accession>
<proteinExistence type="predicted"/>
<organism evidence="2 3">
    <name type="scientific">Sandaracinus amylolyticus</name>
    <dbReference type="NCBI Taxonomy" id="927083"/>
    <lineage>
        <taxon>Bacteria</taxon>
        <taxon>Pseudomonadati</taxon>
        <taxon>Myxococcota</taxon>
        <taxon>Polyangia</taxon>
        <taxon>Polyangiales</taxon>
        <taxon>Sandaracinaceae</taxon>
        <taxon>Sandaracinus</taxon>
    </lineage>
</organism>
<dbReference type="RefSeq" id="WP_157068801.1">
    <property type="nucleotide sequence ID" value="NZ_CP011125.1"/>
</dbReference>
<sequence>MASKKMRARPTVGRSMAARAMPLPAMRGRVMRVRVMPVHAMVLGHRTEPRDRRSAGAYLDADSGRVARSHRRDRARRGLDVRAARRRQRVVLDRIDGMAALAAGGPRRTIGQ</sequence>